<feature type="transmembrane region" description="Helical" evidence="2">
    <location>
        <begin position="462"/>
        <end position="484"/>
    </location>
</feature>
<dbReference type="Gene3D" id="3.40.50.300">
    <property type="entry name" value="P-loop containing nucleotide triphosphate hydrolases"/>
    <property type="match status" value="1"/>
</dbReference>
<feature type="transmembrane region" description="Helical" evidence="2">
    <location>
        <begin position="656"/>
        <end position="674"/>
    </location>
</feature>
<proteinExistence type="predicted"/>
<dbReference type="RefSeq" id="WP_201875821.1">
    <property type="nucleotide sequence ID" value="NZ_JAERRF010000009.1"/>
</dbReference>
<dbReference type="Proteomes" id="UP000634229">
    <property type="component" value="Unassembled WGS sequence"/>
</dbReference>
<dbReference type="InterPro" id="IPR007111">
    <property type="entry name" value="NACHT_NTPase"/>
</dbReference>
<dbReference type="InterPro" id="IPR027417">
    <property type="entry name" value="P-loop_NTPase"/>
</dbReference>
<protein>
    <submittedName>
        <fullName evidence="4">NACHT domain-containing protein</fullName>
    </submittedName>
</protein>
<feature type="compositionally biased region" description="Basic residues" evidence="1">
    <location>
        <begin position="878"/>
        <end position="888"/>
    </location>
</feature>
<feature type="region of interest" description="Disordered" evidence="1">
    <location>
        <begin position="856"/>
        <end position="888"/>
    </location>
</feature>
<feature type="transmembrane region" description="Helical" evidence="2">
    <location>
        <begin position="736"/>
        <end position="758"/>
    </location>
</feature>
<evidence type="ECO:0000313" key="4">
    <source>
        <dbReference type="EMBL" id="MBL1098404.1"/>
    </source>
</evidence>
<dbReference type="Pfam" id="PF05729">
    <property type="entry name" value="NACHT"/>
    <property type="match status" value="1"/>
</dbReference>
<feature type="transmembrane region" description="Helical" evidence="2">
    <location>
        <begin position="540"/>
        <end position="561"/>
    </location>
</feature>
<feature type="region of interest" description="Disordered" evidence="1">
    <location>
        <begin position="123"/>
        <end position="142"/>
    </location>
</feature>
<keyword evidence="2" id="KW-0472">Membrane</keyword>
<dbReference type="SUPFAM" id="SSF52540">
    <property type="entry name" value="P-loop containing nucleoside triphosphate hydrolases"/>
    <property type="match status" value="1"/>
</dbReference>
<evidence type="ECO:0000259" key="3">
    <source>
        <dbReference type="PROSITE" id="PS50837"/>
    </source>
</evidence>
<feature type="domain" description="NACHT" evidence="3">
    <location>
        <begin position="161"/>
        <end position="286"/>
    </location>
</feature>
<feature type="transmembrane region" description="Helical" evidence="2">
    <location>
        <begin position="686"/>
        <end position="706"/>
    </location>
</feature>
<accession>A0ABS1NE94</accession>
<feature type="transmembrane region" description="Helical" evidence="2">
    <location>
        <begin position="12"/>
        <end position="30"/>
    </location>
</feature>
<reference evidence="4 5" key="1">
    <citation type="submission" date="2021-01" db="EMBL/GenBank/DDBJ databases">
        <title>WGS of actinomycetes isolated from Thailand.</title>
        <authorList>
            <person name="Thawai C."/>
        </authorList>
    </citation>
    <scope>NUCLEOTIDE SEQUENCE [LARGE SCALE GENOMIC DNA]</scope>
    <source>
        <strain evidence="4 5">CA1R205</strain>
    </source>
</reference>
<evidence type="ECO:0000256" key="2">
    <source>
        <dbReference type="SAM" id="Phobius"/>
    </source>
</evidence>
<dbReference type="PROSITE" id="PS50837">
    <property type="entry name" value="NACHT"/>
    <property type="match status" value="1"/>
</dbReference>
<sequence>MGMSGRTRRDGVIFLLLAVGGTAAAVWVAYRLDLQPAGVVTAFLPSLGSLYLTWAAFRAERAEGEAGREAPQVADQLAIAVRGQWEAEAKVRRISDPYPLPVSWHAADPDLAESWPLLREMASQWPSGQPSDPSGWADGPAGLAGAGEQIADVFLRRTPTRRLLVLGQPGTGKTVLLIRLLLALLGERAEGGAVPVLFPLASWSPTEQSLDAWMAERLARDYAGLGGPARGSRADRSSHARTLLERGLILPILDGFDEIPQPVRGQALAVINASLPPGQALVLSSRVAEYRDALTPATGVPIRLVGAAAVELRPLAAADITGYIRRDAGGSGTAAARWDPVIRRLGTPAPVAGALNTPLMLFLARTVYNPRPGEHDATLPDPAQLCDRIRFPDSAAVRTHLFDAFLTAAYRPHPRYPCRWSPERARQAHACLARLLTRTLGGTTDLAWWQLHRVLPPRAPQLAAGAAVGALAWFTAGVMGRLIARVAGLDSGWLTGPPAGIVAGLAGGIAGGIGCGLAAGLTAGVAEGLTNALATGHSQWLMTTTANGLAYGFAGGVVGALSGRLTARRTGPAPPSRPRWSWDWRGFAVGLASGGALWFSFRPVFGPVAAGIGALVNAAVYGLAGGAVGAAASTLSAGRPHPAPAIRTQWSWDWRGFIVGIVSGPTVGVTHWAVLEIQARITGEPAYTYSDMLAFVCAYGLAVGLARGLRGKPADLATAVGPAALLAQDRCTFRKLWVTVGLAVGVAFLLCYGATYLLNGGLSYGITRGTAHAEGLALNPAHILVRGLAYGATIGFAAALSQTAWWNYSLARHCLALHRSLPRDLTAFLADAHERRGVLRQVGAVHQFRHLDLQHHLATPTRPDEPPAATPGVPRPRWFGHTRHQPGP</sequence>
<feature type="transmembrane region" description="Helical" evidence="2">
    <location>
        <begin position="607"/>
        <end position="635"/>
    </location>
</feature>
<feature type="transmembrane region" description="Helical" evidence="2">
    <location>
        <begin position="788"/>
        <end position="808"/>
    </location>
</feature>
<keyword evidence="2" id="KW-0812">Transmembrane</keyword>
<comment type="caution">
    <text evidence="4">The sequence shown here is derived from an EMBL/GenBank/DDBJ whole genome shotgun (WGS) entry which is preliminary data.</text>
</comment>
<keyword evidence="2" id="KW-1133">Transmembrane helix</keyword>
<gene>
    <name evidence="4" type="ORF">JK363_17380</name>
</gene>
<feature type="transmembrane region" description="Helical" evidence="2">
    <location>
        <begin position="582"/>
        <end position="601"/>
    </location>
</feature>
<organism evidence="4 5">
    <name type="scientific">Streptomyces coffeae</name>
    <dbReference type="NCBI Taxonomy" id="621382"/>
    <lineage>
        <taxon>Bacteria</taxon>
        <taxon>Bacillati</taxon>
        <taxon>Actinomycetota</taxon>
        <taxon>Actinomycetes</taxon>
        <taxon>Kitasatosporales</taxon>
        <taxon>Streptomycetaceae</taxon>
        <taxon>Streptomyces</taxon>
    </lineage>
</organism>
<dbReference type="EMBL" id="JAERRF010000009">
    <property type="protein sequence ID" value="MBL1098404.1"/>
    <property type="molecule type" value="Genomic_DNA"/>
</dbReference>
<evidence type="ECO:0000313" key="5">
    <source>
        <dbReference type="Proteomes" id="UP000634229"/>
    </source>
</evidence>
<name>A0ABS1NE94_9ACTN</name>
<keyword evidence="5" id="KW-1185">Reference proteome</keyword>
<evidence type="ECO:0000256" key="1">
    <source>
        <dbReference type="SAM" id="MobiDB-lite"/>
    </source>
</evidence>